<feature type="transmembrane region" description="Helical" evidence="1">
    <location>
        <begin position="84"/>
        <end position="106"/>
    </location>
</feature>
<dbReference type="Proteomes" id="UP000273140">
    <property type="component" value="Unassembled WGS sequence"/>
</dbReference>
<name>A0A3M4K317_PSESF</name>
<keyword evidence="1" id="KW-0812">Transmembrane</keyword>
<evidence type="ECO:0000313" key="2">
    <source>
        <dbReference type="EMBL" id="RMQ23403.1"/>
    </source>
</evidence>
<sequence>MIALKKPWLIFCWRKYTWAQRPVMKRMTLVVVQAFLVLVLALLLTKWLVALGLMGWLLQTQTGLDMYVSAANALGMIGGEDGEFMLLVVMVSVMLVPSALLVRGAVETLRKLRTAR</sequence>
<accession>A0A3M4K317</accession>
<comment type="caution">
    <text evidence="2">The sequence shown here is derived from an EMBL/GenBank/DDBJ whole genome shotgun (WGS) entry which is preliminary data.</text>
</comment>
<organism evidence="2 3">
    <name type="scientific">Pseudomonas syringae pv. actinidiae</name>
    <dbReference type="NCBI Taxonomy" id="103796"/>
    <lineage>
        <taxon>Bacteria</taxon>
        <taxon>Pseudomonadati</taxon>
        <taxon>Pseudomonadota</taxon>
        <taxon>Gammaproteobacteria</taxon>
        <taxon>Pseudomonadales</taxon>
        <taxon>Pseudomonadaceae</taxon>
        <taxon>Pseudomonas</taxon>
        <taxon>Pseudomonas syringae</taxon>
    </lineage>
</organism>
<reference evidence="2 3" key="1">
    <citation type="submission" date="2018-08" db="EMBL/GenBank/DDBJ databases">
        <title>Recombination of ecologically and evolutionarily significant loci maintains genetic cohesion in the Pseudomonas syringae species complex.</title>
        <authorList>
            <person name="Dillon M."/>
            <person name="Thakur S."/>
            <person name="Almeida R.N.D."/>
            <person name="Weir B.S."/>
            <person name="Guttman D.S."/>
        </authorList>
    </citation>
    <scope>NUCLEOTIDE SEQUENCE [LARGE SCALE GENOMIC DNA]</scope>
    <source>
        <strain evidence="2 3">ICMP 19074</strain>
    </source>
</reference>
<gene>
    <name evidence="2" type="ORF">ALQ07_101240</name>
</gene>
<evidence type="ECO:0000313" key="3">
    <source>
        <dbReference type="Proteomes" id="UP000273140"/>
    </source>
</evidence>
<dbReference type="EMBL" id="RBRB01000434">
    <property type="protein sequence ID" value="RMQ23403.1"/>
    <property type="molecule type" value="Genomic_DNA"/>
</dbReference>
<keyword evidence="1" id="KW-0472">Membrane</keyword>
<protein>
    <submittedName>
        <fullName evidence="2">Uncharacterized protein</fullName>
    </submittedName>
</protein>
<feature type="transmembrane region" description="Helical" evidence="1">
    <location>
        <begin position="29"/>
        <end position="58"/>
    </location>
</feature>
<keyword evidence="1" id="KW-1133">Transmembrane helix</keyword>
<dbReference type="AlphaFoldDB" id="A0A3M4K317"/>
<proteinExistence type="predicted"/>
<evidence type="ECO:0000256" key="1">
    <source>
        <dbReference type="SAM" id="Phobius"/>
    </source>
</evidence>